<name>A0A6C0KK79_9ZZZZ</name>
<proteinExistence type="predicted"/>
<dbReference type="AlphaFoldDB" id="A0A6C0KK79"/>
<evidence type="ECO:0000313" key="2">
    <source>
        <dbReference type="EMBL" id="QHU17217.1"/>
    </source>
</evidence>
<organism evidence="2">
    <name type="scientific">viral metagenome</name>
    <dbReference type="NCBI Taxonomy" id="1070528"/>
    <lineage>
        <taxon>unclassified sequences</taxon>
        <taxon>metagenomes</taxon>
        <taxon>organismal metagenomes</taxon>
    </lineage>
</organism>
<sequence>MRCPKGFKQHPAKSGNCVHKNTITKNKKTVDTAKKTPKRCPKGTRKNKKTGNCETFSKHKKAAPKKIWKIYKIDYMYPSMIDVAVNSSEYGIMNIENIFIENEDSVAQITFEHGRVEIASTKKQNMNLHVEWENIGNLKDLGVDVDTLEANTSNMNFFGMGNDDDGNNTTKENVRMIKNGVHGKYVQINTKTPDLDSDYIDSEVKKQIVEKAIEVLKSI</sequence>
<feature type="compositionally biased region" description="Basic residues" evidence="1">
    <location>
        <begin position="35"/>
        <end position="49"/>
    </location>
</feature>
<protein>
    <submittedName>
        <fullName evidence="2">Uncharacterized protein</fullName>
    </submittedName>
</protein>
<dbReference type="EMBL" id="MN740899">
    <property type="protein sequence ID" value="QHU17217.1"/>
    <property type="molecule type" value="Genomic_DNA"/>
</dbReference>
<evidence type="ECO:0000256" key="1">
    <source>
        <dbReference type="SAM" id="MobiDB-lite"/>
    </source>
</evidence>
<accession>A0A6C0KK79</accession>
<reference evidence="2" key="1">
    <citation type="journal article" date="2020" name="Nature">
        <title>Giant virus diversity and host interactions through global metagenomics.</title>
        <authorList>
            <person name="Schulz F."/>
            <person name="Roux S."/>
            <person name="Paez-Espino D."/>
            <person name="Jungbluth S."/>
            <person name="Walsh D.A."/>
            <person name="Denef V.J."/>
            <person name="McMahon K.D."/>
            <person name="Konstantinidis K.T."/>
            <person name="Eloe-Fadrosh E.A."/>
            <person name="Kyrpides N.C."/>
            <person name="Woyke T."/>
        </authorList>
    </citation>
    <scope>NUCLEOTIDE SEQUENCE</scope>
    <source>
        <strain evidence="2">GVMAG-S-3300012000-57</strain>
    </source>
</reference>
<feature type="region of interest" description="Disordered" evidence="1">
    <location>
        <begin position="32"/>
        <end position="51"/>
    </location>
</feature>